<feature type="transmembrane region" description="Helical" evidence="2">
    <location>
        <begin position="139"/>
        <end position="162"/>
    </location>
</feature>
<feature type="region of interest" description="Disordered" evidence="1">
    <location>
        <begin position="1"/>
        <end position="50"/>
    </location>
</feature>
<organism evidence="3 4">
    <name type="scientific">Colletotrichum fioriniae PJ7</name>
    <dbReference type="NCBI Taxonomy" id="1445577"/>
    <lineage>
        <taxon>Eukaryota</taxon>
        <taxon>Fungi</taxon>
        <taxon>Dikarya</taxon>
        <taxon>Ascomycota</taxon>
        <taxon>Pezizomycotina</taxon>
        <taxon>Sordariomycetes</taxon>
        <taxon>Hypocreomycetidae</taxon>
        <taxon>Glomerellales</taxon>
        <taxon>Glomerellaceae</taxon>
        <taxon>Colletotrichum</taxon>
        <taxon>Colletotrichum acutatum species complex</taxon>
    </lineage>
</organism>
<accession>A0A010QHM7</accession>
<keyword evidence="2" id="KW-0472">Membrane</keyword>
<reference evidence="3 4" key="1">
    <citation type="submission" date="2014-02" db="EMBL/GenBank/DDBJ databases">
        <title>The genome sequence of Colletotrichum fioriniae PJ7.</title>
        <authorList>
            <person name="Baroncelli R."/>
            <person name="Thon M.R."/>
        </authorList>
    </citation>
    <scope>NUCLEOTIDE SEQUENCE [LARGE SCALE GENOMIC DNA]</scope>
    <source>
        <strain evidence="3 4">PJ7</strain>
    </source>
</reference>
<evidence type="ECO:0000256" key="1">
    <source>
        <dbReference type="SAM" id="MobiDB-lite"/>
    </source>
</evidence>
<evidence type="ECO:0000313" key="4">
    <source>
        <dbReference type="Proteomes" id="UP000020467"/>
    </source>
</evidence>
<feature type="region of interest" description="Disordered" evidence="1">
    <location>
        <begin position="70"/>
        <end position="92"/>
    </location>
</feature>
<evidence type="ECO:0000313" key="3">
    <source>
        <dbReference type="EMBL" id="EXF76245.1"/>
    </source>
</evidence>
<feature type="transmembrane region" description="Helical" evidence="2">
    <location>
        <begin position="169"/>
        <end position="191"/>
    </location>
</feature>
<dbReference type="eggNOG" id="ENOG502T5RD">
    <property type="taxonomic scope" value="Eukaryota"/>
</dbReference>
<keyword evidence="2" id="KW-1133">Transmembrane helix</keyword>
<feature type="transmembrane region" description="Helical" evidence="2">
    <location>
        <begin position="100"/>
        <end position="119"/>
    </location>
</feature>
<dbReference type="HOGENOM" id="CLU_1107027_0_0_1"/>
<keyword evidence="2" id="KW-0812">Transmembrane</keyword>
<dbReference type="OrthoDB" id="4848229at2759"/>
<proteinExistence type="predicted"/>
<gene>
    <name evidence="3" type="ORF">CFIO01_06622</name>
</gene>
<name>A0A010QHM7_9PEZI</name>
<feature type="compositionally biased region" description="Polar residues" evidence="1">
    <location>
        <begin position="1"/>
        <end position="22"/>
    </location>
</feature>
<dbReference type="KEGG" id="cfj:CFIO01_06622"/>
<feature type="compositionally biased region" description="Polar residues" evidence="1">
    <location>
        <begin position="37"/>
        <end position="50"/>
    </location>
</feature>
<dbReference type="AlphaFoldDB" id="A0A010QHM7"/>
<feature type="transmembrane region" description="Helical" evidence="2">
    <location>
        <begin position="223"/>
        <end position="242"/>
    </location>
</feature>
<dbReference type="EMBL" id="JARH01000861">
    <property type="protein sequence ID" value="EXF76245.1"/>
    <property type="molecule type" value="Genomic_DNA"/>
</dbReference>
<dbReference type="Proteomes" id="UP000020467">
    <property type="component" value="Unassembled WGS sequence"/>
</dbReference>
<protein>
    <submittedName>
        <fullName evidence="3">Uncharacterized protein</fullName>
    </submittedName>
</protein>
<sequence length="251" mass="27365">MVNNSHLEAQVGYANSSPQSQGRAPGTNGSGFPALSPTAQPWTDHNTSAHKTWNRTGKFSLFKTLGNGTNGALYSPRRPVRSRVRPTSSRRWSKPENGGTVIFAGHVVLIIFEVIAIVISSQSLERIKKFPGLVQRAEFVSMVSLISMCIEVGAWIIVTLVACSWFGMALSVAFAALLCLNATATGSYLIFAIKANLDNALCDEYGEESAECWAGLRMGMVVGVFRVLLLPIGVAIVTGYFMRRRSKKYER</sequence>
<comment type="caution">
    <text evidence="3">The sequence shown here is derived from an EMBL/GenBank/DDBJ whole genome shotgun (WGS) entry which is preliminary data.</text>
</comment>
<evidence type="ECO:0000256" key="2">
    <source>
        <dbReference type="SAM" id="Phobius"/>
    </source>
</evidence>
<keyword evidence="4" id="KW-1185">Reference proteome</keyword>